<evidence type="ECO:0000313" key="1">
    <source>
        <dbReference type="EMBL" id="KML48926.1"/>
    </source>
</evidence>
<dbReference type="EMBL" id="LDWR01000053">
    <property type="protein sequence ID" value="KML48926.1"/>
    <property type="molecule type" value="Genomic_DNA"/>
</dbReference>
<evidence type="ECO:0000313" key="2">
    <source>
        <dbReference type="Proteomes" id="UP000036338"/>
    </source>
</evidence>
<dbReference type="AlphaFoldDB" id="A0A0J5WN19"/>
<sequence length="83" mass="9188">DVEVDSDDTALSVELRPVDSELIPVEVDVDNEEIELLADDKPVDVEVDNDDTELLVELRPVDSELIPVDVDVDSDEIELLADD</sequence>
<feature type="non-terminal residue" evidence="1">
    <location>
        <position position="1"/>
    </location>
</feature>
<reference evidence="1 2" key="1">
    <citation type="submission" date="2015-05" db="EMBL/GenBank/DDBJ databases">
        <title>Draft genome of Burkholderia cepacia LK29.</title>
        <authorList>
            <person name="Chan X.Y."/>
        </authorList>
    </citation>
    <scope>NUCLEOTIDE SEQUENCE [LARGE SCALE GENOMIC DNA]</scope>
    <source>
        <strain evidence="1 2">LK29</strain>
    </source>
</reference>
<dbReference type="Proteomes" id="UP000036338">
    <property type="component" value="Unassembled WGS sequence"/>
</dbReference>
<protein>
    <submittedName>
        <fullName evidence="1">Uncharacterized protein</fullName>
    </submittedName>
</protein>
<feature type="non-terminal residue" evidence="1">
    <location>
        <position position="83"/>
    </location>
</feature>
<organism evidence="1 2">
    <name type="scientific">Burkholderia cepacia</name>
    <name type="common">Pseudomonas cepacia</name>
    <dbReference type="NCBI Taxonomy" id="292"/>
    <lineage>
        <taxon>Bacteria</taxon>
        <taxon>Pseudomonadati</taxon>
        <taxon>Pseudomonadota</taxon>
        <taxon>Betaproteobacteria</taxon>
        <taxon>Burkholderiales</taxon>
        <taxon>Burkholderiaceae</taxon>
        <taxon>Burkholderia</taxon>
        <taxon>Burkholderia cepacia complex</taxon>
    </lineage>
</organism>
<dbReference type="RefSeq" id="WP_048250068.1">
    <property type="nucleotide sequence ID" value="NZ_LDWR01000053.1"/>
</dbReference>
<comment type="caution">
    <text evidence="1">The sequence shown here is derived from an EMBL/GenBank/DDBJ whole genome shotgun (WGS) entry which is preliminary data.</text>
</comment>
<accession>A0A0J5WN19</accession>
<gene>
    <name evidence="1" type="ORF">VL15_28625</name>
</gene>
<name>A0A0J5WN19_BURCE</name>
<proteinExistence type="predicted"/>